<protein>
    <submittedName>
        <fullName evidence="1">Uncharacterized protein</fullName>
    </submittedName>
</protein>
<evidence type="ECO:0000313" key="1">
    <source>
        <dbReference type="EMBL" id="XAI71319.1"/>
    </source>
</evidence>
<accession>A0AAU6W3Y2</accession>
<sequence>MAKQPPKSGSAWTATEISQLRTLAAGNTPTRIIGLKLGRSEQAIYSKAAELGISLKPTNQSPYNRK</sequence>
<dbReference type="EMBL" id="PP179333">
    <property type="protein sequence ID" value="XAI71319.1"/>
    <property type="molecule type" value="Genomic_DNA"/>
</dbReference>
<organism evidence="1">
    <name type="scientific">Pseudomonas phage Cruim01</name>
    <dbReference type="NCBI Taxonomy" id="3138528"/>
    <lineage>
        <taxon>Viruses</taxon>
    </lineage>
</organism>
<gene>
    <name evidence="1" type="ORF">Cruim01_00017</name>
</gene>
<name>A0AAU6W3Y2_9VIRU</name>
<reference evidence="1" key="1">
    <citation type="journal article" date="2024" name="J. Gen. Virol.">
        <title>Novel phages of Pseudomonas syringae unveil numerous potential auxiliary metabolic genes.</title>
        <authorList>
            <person name="Feltin C."/>
            <person name="Garneau J.R."/>
            <person name="Morris C.E."/>
            <person name="Berard A."/>
            <person name="Torres-Barcelo C."/>
        </authorList>
    </citation>
    <scope>NUCLEOTIDE SEQUENCE</scope>
</reference>
<proteinExistence type="predicted"/>